<evidence type="ECO:0000256" key="5">
    <source>
        <dbReference type="ARBA" id="ARBA00022725"/>
    </source>
</evidence>
<feature type="transmembrane region" description="Helical" evidence="10">
    <location>
        <begin position="265"/>
        <end position="284"/>
    </location>
</feature>
<accession>A0A346D400</accession>
<organism evidence="11">
    <name type="scientific">Campoletis chlorideae</name>
    <dbReference type="NCBI Taxonomy" id="219166"/>
    <lineage>
        <taxon>Eukaryota</taxon>
        <taxon>Metazoa</taxon>
        <taxon>Ecdysozoa</taxon>
        <taxon>Arthropoda</taxon>
        <taxon>Hexapoda</taxon>
        <taxon>Insecta</taxon>
        <taxon>Pterygota</taxon>
        <taxon>Neoptera</taxon>
        <taxon>Endopterygota</taxon>
        <taxon>Hymenoptera</taxon>
        <taxon>Apocrita</taxon>
        <taxon>Ichneumonoidea</taxon>
        <taxon>Ichneumonidae</taxon>
        <taxon>Campopleginae</taxon>
        <taxon>Dusona group</taxon>
        <taxon>Campoletis</taxon>
    </lineage>
</organism>
<evidence type="ECO:0000256" key="8">
    <source>
        <dbReference type="ARBA" id="ARBA00023170"/>
    </source>
</evidence>
<dbReference type="PANTHER" id="PTHR21137">
    <property type="entry name" value="ODORANT RECEPTOR"/>
    <property type="match status" value="1"/>
</dbReference>
<reference evidence="11" key="2">
    <citation type="submission" date="2018-01" db="EMBL/GenBank/DDBJ databases">
        <authorList>
            <person name="Gaut B.S."/>
            <person name="Morton B.R."/>
            <person name="Clegg M.T."/>
            <person name="Duvall M.R."/>
        </authorList>
    </citation>
    <scope>NUCLEOTIDE SEQUENCE</scope>
    <source>
        <strain evidence="11">CchlOR77</strain>
    </source>
</reference>
<dbReference type="GO" id="GO:0004984">
    <property type="term" value="F:olfactory receptor activity"/>
    <property type="evidence" value="ECO:0007669"/>
    <property type="project" value="InterPro"/>
</dbReference>
<evidence type="ECO:0000256" key="6">
    <source>
        <dbReference type="ARBA" id="ARBA00022989"/>
    </source>
</evidence>
<dbReference type="GO" id="GO:0005886">
    <property type="term" value="C:plasma membrane"/>
    <property type="evidence" value="ECO:0007669"/>
    <property type="project" value="UniProtKB-SubCell"/>
</dbReference>
<comment type="subcellular location">
    <subcellularLocation>
        <location evidence="1 10">Cell membrane</location>
        <topology evidence="1 10">Multi-pass membrane protein</topology>
    </subcellularLocation>
</comment>
<keyword evidence="6 10" id="KW-1133">Transmembrane helix</keyword>
<sequence length="386" mass="44832">MTDEIGQAKDLFHRNERLFVSIGVWPLRSTYVTFSVWILYLISHMTTLFADFYYVFGNTELMIVNISESSLKIMILPKMLVLRFSSRLKRLMQRVIDDVDADNWESLKEQEVYLSYNRVASSFFTLWFTTALTTSIIYHLKPLEFRLKSMFGNESLPFVLPYRTHLFFDVKDSSTFWTVWLLQSPMIWIHMFHTATIAFLCCLVLHVCGKMAVLTFRIKNLDLDRHEDPGSFRIIFRDIVTRHRDILQLSKDIEGVFQLLLLEELLISTVIVGLTSYIVILTIHAEDKGIFIACLTYALSVLWLLYGYCVAGEYLLTESTNLYNAFYDCQWYNSSDSFKKQMIICMLSAKKPVCLTGGGFYVFSLVNYTGILKTTASYVSMLRKIA</sequence>
<protein>
    <recommendedName>
        <fullName evidence="10">Odorant receptor</fullName>
    </recommendedName>
</protein>
<keyword evidence="5 10" id="KW-0552">Olfaction</keyword>
<dbReference type="GO" id="GO:0005549">
    <property type="term" value="F:odorant binding"/>
    <property type="evidence" value="ECO:0007669"/>
    <property type="project" value="InterPro"/>
</dbReference>
<reference evidence="11" key="1">
    <citation type="journal article" date="2018" name="Insect Mol. Biol.">
        <title>An odorant receptor mediates the attractiveness of cis-jasmone to Campoletis chlorideae, the endoparasitoid of Helicoverpa armigera.</title>
        <authorList>
            <person name="Sun Y.L."/>
            <person name="Dong J.F."/>
            <person name="Ning C."/>
            <person name="Ding P.P."/>
            <person name="Huang L.Q."/>
            <person name="Sun J.G."/>
            <person name="Wang C.Z."/>
        </authorList>
    </citation>
    <scope>NUCLEOTIDE SEQUENCE</scope>
    <source>
        <strain evidence="11">CchlOR77</strain>
    </source>
</reference>
<proteinExistence type="evidence at transcript level"/>
<dbReference type="PANTHER" id="PTHR21137:SF35">
    <property type="entry name" value="ODORANT RECEPTOR 19A-RELATED"/>
    <property type="match status" value="1"/>
</dbReference>
<evidence type="ECO:0000256" key="2">
    <source>
        <dbReference type="ARBA" id="ARBA00022475"/>
    </source>
</evidence>
<dbReference type="AlphaFoldDB" id="A0A346D400"/>
<feature type="transmembrane region" description="Helical" evidence="10">
    <location>
        <begin position="187"/>
        <end position="209"/>
    </location>
</feature>
<dbReference type="GO" id="GO:0007165">
    <property type="term" value="P:signal transduction"/>
    <property type="evidence" value="ECO:0007669"/>
    <property type="project" value="UniProtKB-KW"/>
</dbReference>
<evidence type="ECO:0000256" key="4">
    <source>
        <dbReference type="ARBA" id="ARBA00022692"/>
    </source>
</evidence>
<evidence type="ECO:0000256" key="10">
    <source>
        <dbReference type="RuleBase" id="RU351113"/>
    </source>
</evidence>
<feature type="transmembrane region" description="Helical" evidence="10">
    <location>
        <begin position="119"/>
        <end position="140"/>
    </location>
</feature>
<evidence type="ECO:0000256" key="1">
    <source>
        <dbReference type="ARBA" id="ARBA00004651"/>
    </source>
</evidence>
<evidence type="ECO:0000313" key="11">
    <source>
        <dbReference type="EMBL" id="AXM05170.1"/>
    </source>
</evidence>
<keyword evidence="9 10" id="KW-0807">Transducer</keyword>
<dbReference type="InterPro" id="IPR004117">
    <property type="entry name" value="7tm6_olfct_rcpt"/>
</dbReference>
<comment type="caution">
    <text evidence="10">Lacks conserved residue(s) required for the propagation of feature annotation.</text>
</comment>
<keyword evidence="3 10" id="KW-0716">Sensory transduction</keyword>
<keyword evidence="4 10" id="KW-0812">Transmembrane</keyword>
<evidence type="ECO:0000256" key="9">
    <source>
        <dbReference type="ARBA" id="ARBA00023224"/>
    </source>
</evidence>
<evidence type="ECO:0000256" key="3">
    <source>
        <dbReference type="ARBA" id="ARBA00022606"/>
    </source>
</evidence>
<keyword evidence="7 10" id="KW-0472">Membrane</keyword>
<name>A0A346D400_9HYME</name>
<comment type="similarity">
    <text evidence="10">Belongs to the insect chemoreceptor superfamily. Heteromeric odorant receptor channel (TC 1.A.69) family.</text>
</comment>
<keyword evidence="2" id="KW-1003">Cell membrane</keyword>
<keyword evidence="8 10" id="KW-0675">Receptor</keyword>
<feature type="transmembrane region" description="Helical" evidence="10">
    <location>
        <begin position="290"/>
        <end position="311"/>
    </location>
</feature>
<evidence type="ECO:0000256" key="7">
    <source>
        <dbReference type="ARBA" id="ARBA00023136"/>
    </source>
</evidence>
<dbReference type="Pfam" id="PF02949">
    <property type="entry name" value="7tm_6"/>
    <property type="match status" value="1"/>
</dbReference>
<dbReference type="EMBL" id="MG859342">
    <property type="protein sequence ID" value="AXM05170.1"/>
    <property type="molecule type" value="mRNA"/>
</dbReference>